<reference evidence="1" key="1">
    <citation type="journal article" date="2020" name="Stud. Mycol.">
        <title>101 Dothideomycetes genomes: a test case for predicting lifestyles and emergence of pathogens.</title>
        <authorList>
            <person name="Haridas S."/>
            <person name="Albert R."/>
            <person name="Binder M."/>
            <person name="Bloem J."/>
            <person name="Labutti K."/>
            <person name="Salamov A."/>
            <person name="Andreopoulos B."/>
            <person name="Baker S."/>
            <person name="Barry K."/>
            <person name="Bills G."/>
            <person name="Bluhm B."/>
            <person name="Cannon C."/>
            <person name="Castanera R."/>
            <person name="Culley D."/>
            <person name="Daum C."/>
            <person name="Ezra D."/>
            <person name="Gonzalez J."/>
            <person name="Henrissat B."/>
            <person name="Kuo A."/>
            <person name="Liang C."/>
            <person name="Lipzen A."/>
            <person name="Lutzoni F."/>
            <person name="Magnuson J."/>
            <person name="Mondo S."/>
            <person name="Nolan M."/>
            <person name="Ohm R."/>
            <person name="Pangilinan J."/>
            <person name="Park H.-J."/>
            <person name="Ramirez L."/>
            <person name="Alfaro M."/>
            <person name="Sun H."/>
            <person name="Tritt A."/>
            <person name="Yoshinaga Y."/>
            <person name="Zwiers L.-H."/>
            <person name="Turgeon B."/>
            <person name="Goodwin S."/>
            <person name="Spatafora J."/>
            <person name="Crous P."/>
            <person name="Grigoriev I."/>
        </authorList>
    </citation>
    <scope>NUCLEOTIDE SEQUENCE</scope>
    <source>
        <strain evidence="1">CBS 123094</strain>
    </source>
</reference>
<dbReference type="EMBL" id="ML977572">
    <property type="protein sequence ID" value="KAF2003419.1"/>
    <property type="molecule type" value="Genomic_DNA"/>
</dbReference>
<dbReference type="Proteomes" id="UP000799779">
    <property type="component" value="Unassembled WGS sequence"/>
</dbReference>
<keyword evidence="2" id="KW-1185">Reference proteome</keyword>
<dbReference type="AlphaFoldDB" id="A0A6A5WRL6"/>
<name>A0A6A5WRL6_9PLEO</name>
<protein>
    <submittedName>
        <fullName evidence="1">Uncharacterized protein</fullName>
    </submittedName>
</protein>
<sequence>MARYVSNAVRYVDPGTHLTAYRDQPKPQSRFNFSQAESLPRPPILRVFTCILSLPAFPQV</sequence>
<proteinExistence type="predicted"/>
<gene>
    <name evidence="1" type="ORF">P154DRAFT_520026</name>
</gene>
<evidence type="ECO:0000313" key="1">
    <source>
        <dbReference type="EMBL" id="KAF2003419.1"/>
    </source>
</evidence>
<organism evidence="1 2">
    <name type="scientific">Amniculicola lignicola CBS 123094</name>
    <dbReference type="NCBI Taxonomy" id="1392246"/>
    <lineage>
        <taxon>Eukaryota</taxon>
        <taxon>Fungi</taxon>
        <taxon>Dikarya</taxon>
        <taxon>Ascomycota</taxon>
        <taxon>Pezizomycotina</taxon>
        <taxon>Dothideomycetes</taxon>
        <taxon>Pleosporomycetidae</taxon>
        <taxon>Pleosporales</taxon>
        <taxon>Amniculicolaceae</taxon>
        <taxon>Amniculicola</taxon>
    </lineage>
</organism>
<accession>A0A6A5WRL6</accession>
<evidence type="ECO:0000313" key="2">
    <source>
        <dbReference type="Proteomes" id="UP000799779"/>
    </source>
</evidence>